<dbReference type="SMART" id="SM00332">
    <property type="entry name" value="PP2Cc"/>
    <property type="match status" value="1"/>
</dbReference>
<keyword evidence="2 4" id="KW-0378">Hydrolase</keyword>
<evidence type="ECO:0000256" key="5">
    <source>
        <dbReference type="SAM" id="MobiDB-lite"/>
    </source>
</evidence>
<comment type="similarity">
    <text evidence="4">Belongs to the PP2C family.</text>
</comment>
<dbReference type="InterPro" id="IPR015655">
    <property type="entry name" value="PP2C"/>
</dbReference>
<dbReference type="PROSITE" id="PS01032">
    <property type="entry name" value="PPM_1"/>
    <property type="match status" value="1"/>
</dbReference>
<sequence length="581" mass="64507">MDDVMEDEIMCELFTAHAHITLRYLRVTTSRIVEFLVPGPGETLKTKIFQPGPFMFLMFLVIVASVVLQSSSHLMRHWLVKAQYVLGLNSVAITTFKTIGGLDLVSGSLGSDNVTWELKDGIVGLYGMQGRRGNMEDRYCIIQDVDVGDKKMSFFGVFDGHGGQYTAEYVKDNLFRNTIEKIKQLRSQISSNDQERKFENGNNNNVVRNNSKNSGGGGGCTVTASGKKSEKYRSVTQDKTQMNGANKEKQNMVSDEKIQNKDLQSSSSFGKTSESDYHQEKSDKEKEVLEKCIVESSQSENSKSDKEDSKDISQKGSGLENITQCSSHSSPDSDVPMKKDDTYTNINLVKRNSITNSGGANTGISKEKKEETTGTFDSVYIDTYKNINYTRLLTDQIIAVDKQVVEKCKSRTDMSGTTAVIAVLDGELLIIGNVGDSRAVMGDLKGSTIPLSFDHKPNQLKERRRIKEAGGFITFTGVWRVAGILATSRALGDFPLKEPRKLITAEPDVLTFSLRDHKAHFVILATDGLWDVLTNEEAVAYIRDHIHEPDYGAKSLTLHAYYRGSQDNITVAILNIDKLCL</sequence>
<evidence type="ECO:0000256" key="4">
    <source>
        <dbReference type="RuleBase" id="RU003465"/>
    </source>
</evidence>
<proteinExistence type="inferred from homology"/>
<dbReference type="InterPro" id="IPR000222">
    <property type="entry name" value="PP2C_BS"/>
</dbReference>
<feature type="compositionally biased region" description="Basic and acidic residues" evidence="5">
    <location>
        <begin position="273"/>
        <end position="293"/>
    </location>
</feature>
<keyword evidence="1" id="KW-0479">Metal-binding</keyword>
<evidence type="ECO:0000256" key="2">
    <source>
        <dbReference type="ARBA" id="ARBA00022801"/>
    </source>
</evidence>
<dbReference type="InterPro" id="IPR001932">
    <property type="entry name" value="PPM-type_phosphatase-like_dom"/>
</dbReference>
<feature type="compositionally biased region" description="Basic and acidic residues" evidence="5">
    <location>
        <begin position="302"/>
        <end position="313"/>
    </location>
</feature>
<comment type="caution">
    <text evidence="7">The sequence shown here is derived from an EMBL/GenBank/DDBJ whole genome shotgun (WGS) entry which is preliminary data.</text>
</comment>
<evidence type="ECO:0000256" key="1">
    <source>
        <dbReference type="ARBA" id="ARBA00022723"/>
    </source>
</evidence>
<dbReference type="GO" id="GO:0004722">
    <property type="term" value="F:protein serine/threonine phosphatase activity"/>
    <property type="evidence" value="ECO:0007669"/>
    <property type="project" value="InterPro"/>
</dbReference>
<feature type="compositionally biased region" description="Polar residues" evidence="5">
    <location>
        <begin position="314"/>
        <end position="332"/>
    </location>
</feature>
<feature type="compositionally biased region" description="Basic and acidic residues" evidence="5">
    <location>
        <begin position="246"/>
        <end position="260"/>
    </location>
</feature>
<dbReference type="PANTHER" id="PTHR47992">
    <property type="entry name" value="PROTEIN PHOSPHATASE"/>
    <property type="match status" value="1"/>
</dbReference>
<dbReference type="SUPFAM" id="SSF81606">
    <property type="entry name" value="PP2C-like"/>
    <property type="match status" value="2"/>
</dbReference>
<feature type="compositionally biased region" description="Polar residues" evidence="5">
    <location>
        <begin position="234"/>
        <end position="244"/>
    </location>
</feature>
<evidence type="ECO:0000313" key="8">
    <source>
        <dbReference type="Proteomes" id="UP001445076"/>
    </source>
</evidence>
<evidence type="ECO:0000256" key="3">
    <source>
        <dbReference type="ARBA" id="ARBA00022912"/>
    </source>
</evidence>
<keyword evidence="3 4" id="KW-0904">Protein phosphatase</keyword>
<reference evidence="7 8" key="1">
    <citation type="journal article" date="2024" name="BMC Genomics">
        <title>Genome assembly of redclaw crayfish (Cherax quadricarinatus) provides insights into its immune adaptation and hypoxia tolerance.</title>
        <authorList>
            <person name="Liu Z."/>
            <person name="Zheng J."/>
            <person name="Li H."/>
            <person name="Fang K."/>
            <person name="Wang S."/>
            <person name="He J."/>
            <person name="Zhou D."/>
            <person name="Weng S."/>
            <person name="Chi M."/>
            <person name="Gu Z."/>
            <person name="He J."/>
            <person name="Li F."/>
            <person name="Wang M."/>
        </authorList>
    </citation>
    <scope>NUCLEOTIDE SEQUENCE [LARGE SCALE GENOMIC DNA]</scope>
    <source>
        <strain evidence="7">ZL_2023a</strain>
    </source>
</reference>
<organism evidence="7 8">
    <name type="scientific">Cherax quadricarinatus</name>
    <name type="common">Australian red claw crayfish</name>
    <dbReference type="NCBI Taxonomy" id="27406"/>
    <lineage>
        <taxon>Eukaryota</taxon>
        <taxon>Metazoa</taxon>
        <taxon>Ecdysozoa</taxon>
        <taxon>Arthropoda</taxon>
        <taxon>Crustacea</taxon>
        <taxon>Multicrustacea</taxon>
        <taxon>Malacostraca</taxon>
        <taxon>Eumalacostraca</taxon>
        <taxon>Eucarida</taxon>
        <taxon>Decapoda</taxon>
        <taxon>Pleocyemata</taxon>
        <taxon>Astacidea</taxon>
        <taxon>Parastacoidea</taxon>
        <taxon>Parastacidae</taxon>
        <taxon>Cherax</taxon>
    </lineage>
</organism>
<name>A0AAW0XVV3_CHEQU</name>
<dbReference type="GO" id="GO:0046872">
    <property type="term" value="F:metal ion binding"/>
    <property type="evidence" value="ECO:0007669"/>
    <property type="project" value="UniProtKB-KW"/>
</dbReference>
<protein>
    <recommendedName>
        <fullName evidence="6">PPM-type phosphatase domain-containing protein</fullName>
    </recommendedName>
</protein>
<dbReference type="AlphaFoldDB" id="A0AAW0XVV3"/>
<feature type="compositionally biased region" description="Polar residues" evidence="5">
    <location>
        <begin position="261"/>
        <end position="272"/>
    </location>
</feature>
<dbReference type="CDD" id="cd00143">
    <property type="entry name" value="PP2Cc"/>
    <property type="match status" value="1"/>
</dbReference>
<evidence type="ECO:0000259" key="6">
    <source>
        <dbReference type="PROSITE" id="PS51746"/>
    </source>
</evidence>
<evidence type="ECO:0000313" key="7">
    <source>
        <dbReference type="EMBL" id="KAK8748676.1"/>
    </source>
</evidence>
<feature type="region of interest" description="Disordered" evidence="5">
    <location>
        <begin position="188"/>
        <end position="340"/>
    </location>
</feature>
<dbReference type="Proteomes" id="UP001445076">
    <property type="component" value="Unassembled WGS sequence"/>
</dbReference>
<dbReference type="InterPro" id="IPR036457">
    <property type="entry name" value="PPM-type-like_dom_sf"/>
</dbReference>
<dbReference type="PROSITE" id="PS51746">
    <property type="entry name" value="PPM_2"/>
    <property type="match status" value="1"/>
</dbReference>
<gene>
    <name evidence="7" type="ORF">OTU49_015938</name>
</gene>
<dbReference type="EMBL" id="JARKIK010000011">
    <property type="protein sequence ID" value="KAK8748676.1"/>
    <property type="molecule type" value="Genomic_DNA"/>
</dbReference>
<accession>A0AAW0XVV3</accession>
<keyword evidence="8" id="KW-1185">Reference proteome</keyword>
<dbReference type="Gene3D" id="3.60.40.10">
    <property type="entry name" value="PPM-type phosphatase domain"/>
    <property type="match status" value="2"/>
</dbReference>
<feature type="domain" description="PPM-type phosphatase" evidence="6">
    <location>
        <begin position="122"/>
        <end position="576"/>
    </location>
</feature>
<dbReference type="Pfam" id="PF00481">
    <property type="entry name" value="PP2C"/>
    <property type="match status" value="2"/>
</dbReference>
<feature type="compositionally biased region" description="Low complexity" evidence="5">
    <location>
        <begin position="200"/>
        <end position="213"/>
    </location>
</feature>